<dbReference type="Proteomes" id="UP001528823">
    <property type="component" value="Unassembled WGS sequence"/>
</dbReference>
<dbReference type="InterPro" id="IPR020904">
    <property type="entry name" value="Sc_DH/Rdtase_CS"/>
</dbReference>
<evidence type="ECO:0000256" key="3">
    <source>
        <dbReference type="RuleBase" id="RU000363"/>
    </source>
</evidence>
<dbReference type="SMART" id="SM00822">
    <property type="entry name" value="PKS_KR"/>
    <property type="match status" value="1"/>
</dbReference>
<comment type="caution">
    <text evidence="5">The sequence shown here is derived from an EMBL/GenBank/DDBJ whole genome shotgun (WGS) entry which is preliminary data.</text>
</comment>
<dbReference type="InterPro" id="IPR036291">
    <property type="entry name" value="NAD(P)-bd_dom_sf"/>
</dbReference>
<reference evidence="5 6" key="1">
    <citation type="submission" date="2022-11" db="EMBL/GenBank/DDBJ databases">
        <title>Spartinivicinus poritis sp. nov., isolated from scleractinian coral Porites lutea.</title>
        <authorList>
            <person name="Zhang G."/>
            <person name="Cai L."/>
            <person name="Wei Q."/>
        </authorList>
    </citation>
    <scope>NUCLEOTIDE SEQUENCE [LARGE SCALE GENOMIC DNA]</scope>
    <source>
        <strain evidence="5 6">A2-2</strain>
    </source>
</reference>
<dbReference type="PRINTS" id="PR00080">
    <property type="entry name" value="SDRFAMILY"/>
</dbReference>
<dbReference type="InterPro" id="IPR002347">
    <property type="entry name" value="SDR_fam"/>
</dbReference>
<evidence type="ECO:0000313" key="5">
    <source>
        <dbReference type="EMBL" id="MDE1463488.1"/>
    </source>
</evidence>
<feature type="domain" description="Ketoreductase" evidence="4">
    <location>
        <begin position="7"/>
        <end position="190"/>
    </location>
</feature>
<accession>A0ABT5UAV3</accession>
<evidence type="ECO:0000313" key="6">
    <source>
        <dbReference type="Proteomes" id="UP001528823"/>
    </source>
</evidence>
<organism evidence="5 6">
    <name type="scientific">Spartinivicinus poritis</name>
    <dbReference type="NCBI Taxonomy" id="2994640"/>
    <lineage>
        <taxon>Bacteria</taxon>
        <taxon>Pseudomonadati</taxon>
        <taxon>Pseudomonadota</taxon>
        <taxon>Gammaproteobacteria</taxon>
        <taxon>Oceanospirillales</taxon>
        <taxon>Zooshikellaceae</taxon>
        <taxon>Spartinivicinus</taxon>
    </lineage>
</organism>
<dbReference type="Gene3D" id="3.40.50.720">
    <property type="entry name" value="NAD(P)-binding Rossmann-like Domain"/>
    <property type="match status" value="1"/>
</dbReference>
<keyword evidence="2" id="KW-0560">Oxidoreductase</keyword>
<sequence length="257" mass="27247">MKMTKQPVALVTGGRQGIGQAIVEHLAKAGFAVAFTARNANDRCEALIAACEAVGSRARYFPSDLADLNSHHDLLEGVINWGGGLDCLVNNAGISSLSRGDLLELTTESFDQVMGVNVRGTLFLSQAVAKWMLEASSEFYRSIISISSVSALMASPERADYCMSKAALAMLNKTLALRLASDNIGVFELRPGIIKTGMTAGVASHYDQRIADGLVPAQRWGVPDDIGRAVVPFARGEMAFASGSAIELDGGLSINRL</sequence>
<dbReference type="PROSITE" id="PS00061">
    <property type="entry name" value="ADH_SHORT"/>
    <property type="match status" value="1"/>
</dbReference>
<protein>
    <submittedName>
        <fullName evidence="5">3-ketoacyl-ACP reductase</fullName>
    </submittedName>
</protein>
<evidence type="ECO:0000259" key="4">
    <source>
        <dbReference type="SMART" id="SM00822"/>
    </source>
</evidence>
<keyword evidence="6" id="KW-1185">Reference proteome</keyword>
<dbReference type="PANTHER" id="PTHR42760">
    <property type="entry name" value="SHORT-CHAIN DEHYDROGENASES/REDUCTASES FAMILY MEMBER"/>
    <property type="match status" value="1"/>
</dbReference>
<dbReference type="NCBIfam" id="NF009386">
    <property type="entry name" value="PRK12745.1"/>
    <property type="match status" value="1"/>
</dbReference>
<comment type="similarity">
    <text evidence="1 3">Belongs to the short-chain dehydrogenases/reductases (SDR) family.</text>
</comment>
<dbReference type="InterPro" id="IPR057326">
    <property type="entry name" value="KR_dom"/>
</dbReference>
<gene>
    <name evidence="5" type="ORF">ORQ98_16135</name>
</gene>
<dbReference type="SUPFAM" id="SSF51735">
    <property type="entry name" value="NAD(P)-binding Rossmann-fold domains"/>
    <property type="match status" value="1"/>
</dbReference>
<dbReference type="Pfam" id="PF00106">
    <property type="entry name" value="adh_short"/>
    <property type="match status" value="1"/>
</dbReference>
<name>A0ABT5UAV3_9GAMM</name>
<proteinExistence type="inferred from homology"/>
<dbReference type="PANTHER" id="PTHR42760:SF133">
    <property type="entry name" value="3-OXOACYL-[ACYL-CARRIER-PROTEIN] REDUCTASE"/>
    <property type="match status" value="1"/>
</dbReference>
<dbReference type="PRINTS" id="PR00081">
    <property type="entry name" value="GDHRDH"/>
</dbReference>
<evidence type="ECO:0000256" key="1">
    <source>
        <dbReference type="ARBA" id="ARBA00006484"/>
    </source>
</evidence>
<dbReference type="EMBL" id="JAPMOU010000021">
    <property type="protein sequence ID" value="MDE1463488.1"/>
    <property type="molecule type" value="Genomic_DNA"/>
</dbReference>
<dbReference type="RefSeq" id="WP_274689826.1">
    <property type="nucleotide sequence ID" value="NZ_JAPMOU010000021.1"/>
</dbReference>
<evidence type="ECO:0000256" key="2">
    <source>
        <dbReference type="ARBA" id="ARBA00023002"/>
    </source>
</evidence>